<dbReference type="Gene3D" id="3.10.10.10">
    <property type="entry name" value="HIV Type 1 Reverse Transcriptase, subunit A, domain 1"/>
    <property type="match status" value="1"/>
</dbReference>
<evidence type="ECO:0000256" key="2">
    <source>
        <dbReference type="SAM" id="MobiDB-lite"/>
    </source>
</evidence>
<dbReference type="AlphaFoldDB" id="A0A6N2AYR2"/>
<feature type="region of interest" description="Disordered" evidence="2">
    <location>
        <begin position="201"/>
        <end position="238"/>
    </location>
</feature>
<evidence type="ECO:0000256" key="1">
    <source>
        <dbReference type="PROSITE-ProRule" id="PRU00047"/>
    </source>
</evidence>
<dbReference type="InterPro" id="IPR032567">
    <property type="entry name" value="RTL1-rel"/>
</dbReference>
<keyword evidence="1" id="KW-0862">Zinc</keyword>
<dbReference type="InterPro" id="IPR001878">
    <property type="entry name" value="Znf_CCHC"/>
</dbReference>
<feature type="compositionally biased region" description="Polar residues" evidence="2">
    <location>
        <begin position="213"/>
        <end position="238"/>
    </location>
</feature>
<evidence type="ECO:0000313" key="4">
    <source>
        <dbReference type="EMBL" id="TMW86794.1"/>
    </source>
</evidence>
<gene>
    <name evidence="4" type="ORF">EJD97_020878</name>
</gene>
<dbReference type="InterPro" id="IPR005162">
    <property type="entry name" value="Retrotrans_gag_dom"/>
</dbReference>
<dbReference type="EMBL" id="RXGB01006171">
    <property type="protein sequence ID" value="TMW86794.1"/>
    <property type="molecule type" value="Genomic_DNA"/>
</dbReference>
<name>A0A6N2AYR2_SOLCI</name>
<dbReference type="GO" id="GO:0003676">
    <property type="term" value="F:nucleic acid binding"/>
    <property type="evidence" value="ECO:0007669"/>
    <property type="project" value="InterPro"/>
</dbReference>
<dbReference type="InterPro" id="IPR036875">
    <property type="entry name" value="Znf_CCHC_sf"/>
</dbReference>
<proteinExistence type="predicted"/>
<dbReference type="PANTHER" id="PTHR15503:SF45">
    <property type="entry name" value="RNA-DIRECTED DNA POLYMERASE HOMOLOG"/>
    <property type="match status" value="1"/>
</dbReference>
<keyword evidence="1" id="KW-0863">Zinc-finger</keyword>
<feature type="domain" description="CCHC-type" evidence="3">
    <location>
        <begin position="187"/>
        <end position="200"/>
    </location>
</feature>
<dbReference type="PROSITE" id="PS50158">
    <property type="entry name" value="ZF_CCHC"/>
    <property type="match status" value="1"/>
</dbReference>
<dbReference type="PANTHER" id="PTHR15503">
    <property type="entry name" value="LDOC1 RELATED"/>
    <property type="match status" value="1"/>
</dbReference>
<dbReference type="Pfam" id="PF03732">
    <property type="entry name" value="Retrotrans_gag"/>
    <property type="match status" value="1"/>
</dbReference>
<dbReference type="SUPFAM" id="SSF56672">
    <property type="entry name" value="DNA/RNA polymerases"/>
    <property type="match status" value="1"/>
</dbReference>
<dbReference type="SUPFAM" id="SSF57756">
    <property type="entry name" value="Retrovirus zinc finger-like domains"/>
    <property type="match status" value="1"/>
</dbReference>
<keyword evidence="1" id="KW-0479">Metal-binding</keyword>
<sequence>MPPRRANARNVNARIPNVAPPILDLEVSNAEFNHAMQILAKIARVHDFARMYPPEFLGSKTNEDPHNFLDEIKKIFEVMQVNGKYWVELCSYQLKDVSHIWYTHWKKNRGANSAPITWEYFNETFLDSFFPIELTEEKAQEFMNLRQGNMTVQEYGIKFNQLSRTGNYDNSQQISGGGNRSQGKEGCFGCGQSGHRLRDCFSRQGQGGGNGRAHSTNTASHPTQQGNSSGTGGVQFNVSPETLSEPFSVSTEAGDPIIGRRVYRICPVIVSQKFTSADLVELEMVDFDPISIPPYRIAPAELKELKEQLKDVLDKGFIKPSISPWGAPV</sequence>
<dbReference type="InterPro" id="IPR043502">
    <property type="entry name" value="DNA/RNA_pol_sf"/>
</dbReference>
<protein>
    <recommendedName>
        <fullName evidence="3">CCHC-type domain-containing protein</fullName>
    </recommendedName>
</protein>
<reference evidence="4" key="1">
    <citation type="submission" date="2019-05" db="EMBL/GenBank/DDBJ databases">
        <title>The de novo reference genome and transcriptome assemblies of the wild tomato species Solanum chilense.</title>
        <authorList>
            <person name="Stam R."/>
            <person name="Nosenko T."/>
            <person name="Hoerger A.C."/>
            <person name="Stephan W."/>
            <person name="Seidel M.A."/>
            <person name="Kuhn J.M.M."/>
            <person name="Haberer G."/>
            <person name="Tellier A."/>
        </authorList>
    </citation>
    <scope>NUCLEOTIDE SEQUENCE</scope>
    <source>
        <tissue evidence="4">Mature leaves</tissue>
    </source>
</reference>
<accession>A0A6N2AYR2</accession>
<comment type="caution">
    <text evidence="4">The sequence shown here is derived from an EMBL/GenBank/DDBJ whole genome shotgun (WGS) entry which is preliminary data.</text>
</comment>
<dbReference type="GO" id="GO:0008270">
    <property type="term" value="F:zinc ion binding"/>
    <property type="evidence" value="ECO:0007669"/>
    <property type="project" value="UniProtKB-KW"/>
</dbReference>
<organism evidence="4">
    <name type="scientific">Solanum chilense</name>
    <name type="common">Tomato</name>
    <name type="synonym">Lycopersicon chilense</name>
    <dbReference type="NCBI Taxonomy" id="4083"/>
    <lineage>
        <taxon>Eukaryota</taxon>
        <taxon>Viridiplantae</taxon>
        <taxon>Streptophyta</taxon>
        <taxon>Embryophyta</taxon>
        <taxon>Tracheophyta</taxon>
        <taxon>Spermatophyta</taxon>
        <taxon>Magnoliopsida</taxon>
        <taxon>eudicotyledons</taxon>
        <taxon>Gunneridae</taxon>
        <taxon>Pentapetalae</taxon>
        <taxon>asterids</taxon>
        <taxon>lamiids</taxon>
        <taxon>Solanales</taxon>
        <taxon>Solanaceae</taxon>
        <taxon>Solanoideae</taxon>
        <taxon>Solaneae</taxon>
        <taxon>Solanum</taxon>
        <taxon>Solanum subgen. Lycopersicon</taxon>
    </lineage>
</organism>
<evidence type="ECO:0000259" key="3">
    <source>
        <dbReference type="PROSITE" id="PS50158"/>
    </source>
</evidence>